<dbReference type="PANTHER" id="PTHR43401:SF2">
    <property type="entry name" value="L-THREONINE 3-DEHYDROGENASE"/>
    <property type="match status" value="1"/>
</dbReference>
<dbReference type="InterPro" id="IPR036291">
    <property type="entry name" value="NAD(P)-bd_dom_sf"/>
</dbReference>
<accession>A0A523YLG7</accession>
<evidence type="ECO:0008006" key="6">
    <source>
        <dbReference type="Google" id="ProtNLM"/>
    </source>
</evidence>
<protein>
    <recommendedName>
        <fullName evidence="6">Enoyl reductase (ER) domain-containing protein</fullName>
    </recommendedName>
</protein>
<dbReference type="InterPro" id="IPR050129">
    <property type="entry name" value="Zn_alcohol_dh"/>
</dbReference>
<proteinExistence type="predicted"/>
<reference evidence="4 5" key="1">
    <citation type="submission" date="2019-03" db="EMBL/GenBank/DDBJ databases">
        <title>Metabolic potential of uncultured bacteria and archaea associated with petroleum seepage in deep-sea sediments.</title>
        <authorList>
            <person name="Dong X."/>
            <person name="Hubert C."/>
        </authorList>
    </citation>
    <scope>NUCLEOTIDE SEQUENCE [LARGE SCALE GENOMIC DNA]</scope>
    <source>
        <strain evidence="4">E29_bin28</strain>
    </source>
</reference>
<evidence type="ECO:0000259" key="3">
    <source>
        <dbReference type="Pfam" id="PF08240"/>
    </source>
</evidence>
<dbReference type="Gene3D" id="3.90.180.10">
    <property type="entry name" value="Medium-chain alcohol dehydrogenases, catalytic domain"/>
    <property type="match status" value="1"/>
</dbReference>
<keyword evidence="1" id="KW-0560">Oxidoreductase</keyword>
<gene>
    <name evidence="4" type="ORF">E3J33_03850</name>
</gene>
<dbReference type="SUPFAM" id="SSF51735">
    <property type="entry name" value="NAD(P)-binding Rossmann-fold domains"/>
    <property type="match status" value="1"/>
</dbReference>
<dbReference type="InterPro" id="IPR011032">
    <property type="entry name" value="GroES-like_sf"/>
</dbReference>
<comment type="caution">
    <text evidence="4">The sequence shown here is derived from an EMBL/GenBank/DDBJ whole genome shotgun (WGS) entry which is preliminary data.</text>
</comment>
<feature type="domain" description="Alcohol dehydrogenase-like C-terminal" evidence="2">
    <location>
        <begin position="182"/>
        <end position="317"/>
    </location>
</feature>
<dbReference type="GO" id="GO:0016491">
    <property type="term" value="F:oxidoreductase activity"/>
    <property type="evidence" value="ECO:0007669"/>
    <property type="project" value="UniProtKB-KW"/>
</dbReference>
<evidence type="ECO:0000313" key="5">
    <source>
        <dbReference type="Proteomes" id="UP000316925"/>
    </source>
</evidence>
<dbReference type="Pfam" id="PF08240">
    <property type="entry name" value="ADH_N"/>
    <property type="match status" value="1"/>
</dbReference>
<dbReference type="InterPro" id="IPR013149">
    <property type="entry name" value="ADH-like_C"/>
</dbReference>
<dbReference type="Proteomes" id="UP000316925">
    <property type="component" value="Unassembled WGS sequence"/>
</dbReference>
<dbReference type="PANTHER" id="PTHR43401">
    <property type="entry name" value="L-THREONINE 3-DEHYDROGENASE"/>
    <property type="match status" value="1"/>
</dbReference>
<feature type="domain" description="Alcohol dehydrogenase-like N-terminal" evidence="3">
    <location>
        <begin position="28"/>
        <end position="143"/>
    </location>
</feature>
<evidence type="ECO:0000259" key="2">
    <source>
        <dbReference type="Pfam" id="PF00107"/>
    </source>
</evidence>
<evidence type="ECO:0000256" key="1">
    <source>
        <dbReference type="ARBA" id="ARBA00023002"/>
    </source>
</evidence>
<name>A0A523YLG7_UNCAE</name>
<sequence>MPKMMKAQVFYEPEEMRLEQVPLPSPLEDEVLVKVKACGICGSDIAYYWGLSPLETPTGKGPLILGHEFSGEVAEVGRIPQEKGLFKAGDRVTVDPVQYCSACGVCARGMVNLCENKSVIGVSTNGAFAEYVKSKYTGIHKLPSRVSFEQAAFTEPLSCATYGINNLNISLGDFCVIFGPGPIGLMMTQMAKSRGAGTVVLVGTRDYRLKLGMKLGADFILNIKEKNSPYYIDDLQEKIEELTEGRMADRVICATGALKPMQDALTISGRKAVVVYFGLPGPNDVLKVPVLDSLLWDKTIRFSWLAPFTWATALQAIDTKLVDVSSLITHRFSLDNVLAGLKTIRDRKDNAIKGLVFP</sequence>
<dbReference type="SUPFAM" id="SSF50129">
    <property type="entry name" value="GroES-like"/>
    <property type="match status" value="1"/>
</dbReference>
<dbReference type="EMBL" id="SOIJ01000215">
    <property type="protein sequence ID" value="TET92404.1"/>
    <property type="molecule type" value="Genomic_DNA"/>
</dbReference>
<dbReference type="InterPro" id="IPR013154">
    <property type="entry name" value="ADH-like_N"/>
</dbReference>
<dbReference type="Pfam" id="PF00107">
    <property type="entry name" value="ADH_zinc_N"/>
    <property type="match status" value="1"/>
</dbReference>
<dbReference type="AlphaFoldDB" id="A0A523YLG7"/>
<organism evidence="4 5">
    <name type="scientific">Aerophobetes bacterium</name>
    <dbReference type="NCBI Taxonomy" id="2030807"/>
    <lineage>
        <taxon>Bacteria</taxon>
        <taxon>Candidatus Aerophobota</taxon>
    </lineage>
</organism>
<dbReference type="Gene3D" id="3.40.50.720">
    <property type="entry name" value="NAD(P)-binding Rossmann-like Domain"/>
    <property type="match status" value="1"/>
</dbReference>
<evidence type="ECO:0000313" key="4">
    <source>
        <dbReference type="EMBL" id="TET92404.1"/>
    </source>
</evidence>